<dbReference type="KEGG" id="ssei:FJR45_06735"/>
<accession>A0A7M1B4N7</accession>
<dbReference type="RefSeq" id="WP_193149811.1">
    <property type="nucleotide sequence ID" value="NZ_CP041235.1"/>
</dbReference>
<dbReference type="Gene3D" id="1.10.443.10">
    <property type="entry name" value="Intergrase catalytic core"/>
    <property type="match status" value="1"/>
</dbReference>
<dbReference type="InterPro" id="IPR011010">
    <property type="entry name" value="DNA_brk_join_enz"/>
</dbReference>
<dbReference type="AlphaFoldDB" id="A0A7M1B4N7"/>
<dbReference type="GO" id="GO:0003677">
    <property type="term" value="F:DNA binding"/>
    <property type="evidence" value="ECO:0007669"/>
    <property type="project" value="UniProtKB-KW"/>
</dbReference>
<dbReference type="PROSITE" id="PS51898">
    <property type="entry name" value="TYR_RECOMBINASE"/>
    <property type="match status" value="1"/>
</dbReference>
<dbReference type="GO" id="GO:0015074">
    <property type="term" value="P:DNA integration"/>
    <property type="evidence" value="ECO:0007669"/>
    <property type="project" value="UniProtKB-KW"/>
</dbReference>
<evidence type="ECO:0000256" key="1">
    <source>
        <dbReference type="ARBA" id="ARBA00008857"/>
    </source>
</evidence>
<dbReference type="Gene3D" id="1.10.150.130">
    <property type="match status" value="1"/>
</dbReference>
<keyword evidence="2" id="KW-0229">DNA integration</keyword>
<comment type="similarity">
    <text evidence="1">Belongs to the 'phage' integrase family.</text>
</comment>
<dbReference type="InterPro" id="IPR002104">
    <property type="entry name" value="Integrase_catalytic"/>
</dbReference>
<organism evidence="6 7">
    <name type="scientific">Sulfurimonas sediminis</name>
    <dbReference type="NCBI Taxonomy" id="2590020"/>
    <lineage>
        <taxon>Bacteria</taxon>
        <taxon>Pseudomonadati</taxon>
        <taxon>Campylobacterota</taxon>
        <taxon>Epsilonproteobacteria</taxon>
        <taxon>Campylobacterales</taxon>
        <taxon>Sulfurimonadaceae</taxon>
        <taxon>Sulfurimonas</taxon>
    </lineage>
</organism>
<evidence type="ECO:0000313" key="6">
    <source>
        <dbReference type="EMBL" id="QOP43662.1"/>
    </source>
</evidence>
<keyword evidence="3" id="KW-0238">DNA-binding</keyword>
<gene>
    <name evidence="6" type="ORF">FJR45_06735</name>
</gene>
<reference evidence="6 7" key="1">
    <citation type="submission" date="2019-06" db="EMBL/GenBank/DDBJ databases">
        <title>Sulfurimonas gotlandica sp. nov., a chemoautotrophic and psychrotolerant epsilonproteobacterium isolated from a pelagic redoxcline, and an emended description of the genus Sulfurimonas.</title>
        <authorList>
            <person name="Wang S."/>
            <person name="Jiang L."/>
            <person name="Shao Z."/>
        </authorList>
    </citation>
    <scope>NUCLEOTIDE SEQUENCE [LARGE SCALE GENOMIC DNA]</scope>
    <source>
        <strain evidence="6 7">S2-6</strain>
    </source>
</reference>
<keyword evidence="7" id="KW-1185">Reference proteome</keyword>
<dbReference type="Pfam" id="PF00589">
    <property type="entry name" value="Phage_integrase"/>
    <property type="match status" value="1"/>
</dbReference>
<evidence type="ECO:0000313" key="7">
    <source>
        <dbReference type="Proteomes" id="UP000593719"/>
    </source>
</evidence>
<evidence type="ECO:0000256" key="4">
    <source>
        <dbReference type="ARBA" id="ARBA00023172"/>
    </source>
</evidence>
<feature type="domain" description="Tyr recombinase" evidence="5">
    <location>
        <begin position="215"/>
        <end position="395"/>
    </location>
</feature>
<evidence type="ECO:0000256" key="3">
    <source>
        <dbReference type="ARBA" id="ARBA00023125"/>
    </source>
</evidence>
<dbReference type="PANTHER" id="PTHR30629">
    <property type="entry name" value="PROPHAGE INTEGRASE"/>
    <property type="match status" value="1"/>
</dbReference>
<name>A0A7M1B4N7_9BACT</name>
<protein>
    <submittedName>
        <fullName evidence="6">Tyrosine-type recombinase/integrase</fullName>
    </submittedName>
</protein>
<dbReference type="EMBL" id="CP041235">
    <property type="protein sequence ID" value="QOP43662.1"/>
    <property type="molecule type" value="Genomic_DNA"/>
</dbReference>
<dbReference type="Proteomes" id="UP000593719">
    <property type="component" value="Chromosome"/>
</dbReference>
<dbReference type="SUPFAM" id="SSF56349">
    <property type="entry name" value="DNA breaking-rejoining enzymes"/>
    <property type="match status" value="1"/>
</dbReference>
<keyword evidence="4" id="KW-0233">DNA recombination</keyword>
<sequence length="435" mass="51281">MFLRFDLKKVNTSGLYYKNDGQIPSSKIKNNKIINSNITFTKPYKIQVRASKMINGKILPKKKTLDFSPSETLLNAVKKAAKKYEQMMDNLSSYKINQEEFSKTMLYKDVFEKYIQYKIDQYKHRDDKGEFDYKERESFHNKWLQSILNKPIGEIDEEDIQNAVINIKKAGRSERTSRKVYQFTNPVFKYFNMKAKKFGNEISSPALQRDLSPLNNQRGLDLELEEIKLLFKKLKSYRITPAREIFMFLMHGRRLNEVLTLEWHEIDFKNNTYLIPKEKNKANKDMTYKLSHRLKEMLESIGIKENGYVFTQEKDKSKPYSASTLHDHWKKLNTSIVKHQIRNCIVVYLKNKMRITDNVIAGAILGHKQNKTITDAVYGQLFYKVFGDTLDEMLDDIFDEKPVAKQNEQDKLEELEKLFPNKSKEELKKVLEILG</sequence>
<dbReference type="GO" id="GO:0006310">
    <property type="term" value="P:DNA recombination"/>
    <property type="evidence" value="ECO:0007669"/>
    <property type="project" value="UniProtKB-KW"/>
</dbReference>
<evidence type="ECO:0000259" key="5">
    <source>
        <dbReference type="PROSITE" id="PS51898"/>
    </source>
</evidence>
<dbReference type="InterPro" id="IPR050808">
    <property type="entry name" value="Phage_Integrase"/>
</dbReference>
<proteinExistence type="inferred from homology"/>
<evidence type="ECO:0000256" key="2">
    <source>
        <dbReference type="ARBA" id="ARBA00022908"/>
    </source>
</evidence>
<dbReference type="PANTHER" id="PTHR30629:SF2">
    <property type="entry name" value="PROPHAGE INTEGRASE INTS-RELATED"/>
    <property type="match status" value="1"/>
</dbReference>
<dbReference type="InterPro" id="IPR013762">
    <property type="entry name" value="Integrase-like_cat_sf"/>
</dbReference>
<dbReference type="InterPro" id="IPR010998">
    <property type="entry name" value="Integrase_recombinase_N"/>
</dbReference>